<dbReference type="Pfam" id="PF04480">
    <property type="entry name" value="DUF559"/>
    <property type="match status" value="1"/>
</dbReference>
<dbReference type="SUPFAM" id="SSF52980">
    <property type="entry name" value="Restriction endonuclease-like"/>
    <property type="match status" value="1"/>
</dbReference>
<gene>
    <name evidence="2" type="ORF">MAIC_49400</name>
</gene>
<proteinExistence type="predicted"/>
<protein>
    <recommendedName>
        <fullName evidence="1">DUF559 domain-containing protein</fullName>
    </recommendedName>
</protein>
<evidence type="ECO:0000313" key="2">
    <source>
        <dbReference type="EMBL" id="BBX10137.1"/>
    </source>
</evidence>
<dbReference type="InterPro" id="IPR007569">
    <property type="entry name" value="DUF559"/>
</dbReference>
<evidence type="ECO:0000313" key="3">
    <source>
        <dbReference type="Proteomes" id="UP000467327"/>
    </source>
</evidence>
<dbReference type="KEGG" id="maic:MAIC_49400"/>
<reference evidence="2 3" key="1">
    <citation type="journal article" date="2019" name="Emerg. Microbes Infect.">
        <title>Comprehensive subspecies identification of 175 nontuberculous mycobacteria species based on 7547 genomic profiles.</title>
        <authorList>
            <person name="Matsumoto Y."/>
            <person name="Kinjo T."/>
            <person name="Motooka D."/>
            <person name="Nabeya D."/>
            <person name="Jung N."/>
            <person name="Uechi K."/>
            <person name="Horii T."/>
            <person name="Iida T."/>
            <person name="Fujita J."/>
            <person name="Nakamura S."/>
        </authorList>
    </citation>
    <scope>NUCLEOTIDE SEQUENCE [LARGE SCALE GENOMIC DNA]</scope>
    <source>
        <strain evidence="2 3">JCM 6376</strain>
    </source>
</reference>
<dbReference type="Proteomes" id="UP000467327">
    <property type="component" value="Chromosome"/>
</dbReference>
<sequence length="292" mass="32773">MRSTHSREADCDRVEVQPFIGSAAVRRGDVTRRALIRKHRAIYRDVYLSRDIELTAQLRARAAYLATGATLCGLSAAAAFGTKWLDPSAPAEIIRADRHAPRGIVVHTWALASDETCLTRSMWVTTAARTAFDIGRYMNPQRAIPIVDALMNATGLEQAAIRAVADRHPSARGVSRLRSILRLVDGGAESPQESRLRLLLVEAGLPRPETQIEFRDLHIRVDMGWREWKVAVEYDGVQHWTNRRQRAWDLERIAQLEAVGWVVVRVSADMMKRPEIIVERVASKLRAAGCLI</sequence>
<dbReference type="Gene3D" id="3.40.960.10">
    <property type="entry name" value="VSR Endonuclease"/>
    <property type="match status" value="1"/>
</dbReference>
<name>A0AAD1HR03_9MYCO</name>
<feature type="domain" description="DUF559" evidence="1">
    <location>
        <begin position="221"/>
        <end position="285"/>
    </location>
</feature>
<dbReference type="EMBL" id="AP022561">
    <property type="protein sequence ID" value="BBX10137.1"/>
    <property type="molecule type" value="Genomic_DNA"/>
</dbReference>
<keyword evidence="3" id="KW-1185">Reference proteome</keyword>
<organism evidence="2 3">
    <name type="scientific">Mycolicibacterium aichiense</name>
    <dbReference type="NCBI Taxonomy" id="1799"/>
    <lineage>
        <taxon>Bacteria</taxon>
        <taxon>Bacillati</taxon>
        <taxon>Actinomycetota</taxon>
        <taxon>Actinomycetes</taxon>
        <taxon>Mycobacteriales</taxon>
        <taxon>Mycobacteriaceae</taxon>
        <taxon>Mycolicibacterium</taxon>
    </lineage>
</organism>
<dbReference type="InterPro" id="IPR011335">
    <property type="entry name" value="Restrct_endonuc-II-like"/>
</dbReference>
<accession>A0AAD1HR03</accession>
<evidence type="ECO:0000259" key="1">
    <source>
        <dbReference type="Pfam" id="PF04480"/>
    </source>
</evidence>
<dbReference type="AlphaFoldDB" id="A0AAD1HR03"/>